<dbReference type="Proteomes" id="UP000219338">
    <property type="component" value="Unassembled WGS sequence"/>
</dbReference>
<protein>
    <submittedName>
        <fullName evidence="1">Uncharacterized protein</fullName>
    </submittedName>
</protein>
<reference evidence="2" key="1">
    <citation type="journal article" date="2017" name="Nat. Ecol. Evol.">
        <title>Genome expansion and lineage-specific genetic innovations in the forest pathogenic fungi Armillaria.</title>
        <authorList>
            <person name="Sipos G."/>
            <person name="Prasanna A.N."/>
            <person name="Walter M.C."/>
            <person name="O'Connor E."/>
            <person name="Balint B."/>
            <person name="Krizsan K."/>
            <person name="Kiss B."/>
            <person name="Hess J."/>
            <person name="Varga T."/>
            <person name="Slot J."/>
            <person name="Riley R."/>
            <person name="Boka B."/>
            <person name="Rigling D."/>
            <person name="Barry K."/>
            <person name="Lee J."/>
            <person name="Mihaltcheva S."/>
            <person name="LaButti K."/>
            <person name="Lipzen A."/>
            <person name="Waldron R."/>
            <person name="Moloney N.M."/>
            <person name="Sperisen C."/>
            <person name="Kredics L."/>
            <person name="Vagvoelgyi C."/>
            <person name="Patrignani A."/>
            <person name="Fitzpatrick D."/>
            <person name="Nagy I."/>
            <person name="Doyle S."/>
            <person name="Anderson J.B."/>
            <person name="Grigoriev I.V."/>
            <person name="Gueldener U."/>
            <person name="Muensterkoetter M."/>
            <person name="Nagy L.G."/>
        </authorList>
    </citation>
    <scope>NUCLEOTIDE SEQUENCE [LARGE SCALE GENOMIC DNA]</scope>
    <source>
        <strain evidence="2">C18/9</strain>
    </source>
</reference>
<gene>
    <name evidence="1" type="ORF">ARMOST_04294</name>
</gene>
<organism evidence="1 2">
    <name type="scientific">Armillaria ostoyae</name>
    <name type="common">Armillaria root rot fungus</name>
    <dbReference type="NCBI Taxonomy" id="47428"/>
    <lineage>
        <taxon>Eukaryota</taxon>
        <taxon>Fungi</taxon>
        <taxon>Dikarya</taxon>
        <taxon>Basidiomycota</taxon>
        <taxon>Agaricomycotina</taxon>
        <taxon>Agaricomycetes</taxon>
        <taxon>Agaricomycetidae</taxon>
        <taxon>Agaricales</taxon>
        <taxon>Marasmiineae</taxon>
        <taxon>Physalacriaceae</taxon>
        <taxon>Armillaria</taxon>
    </lineage>
</organism>
<proteinExistence type="predicted"/>
<evidence type="ECO:0000313" key="1">
    <source>
        <dbReference type="EMBL" id="SJL00980.1"/>
    </source>
</evidence>
<name>A0A284QWY5_ARMOS</name>
<dbReference type="AlphaFoldDB" id="A0A284QWY5"/>
<accession>A0A284QWY5</accession>
<dbReference type="OrthoDB" id="3007535at2759"/>
<evidence type="ECO:0000313" key="2">
    <source>
        <dbReference type="Proteomes" id="UP000219338"/>
    </source>
</evidence>
<keyword evidence="2" id="KW-1185">Reference proteome</keyword>
<dbReference type="STRING" id="47428.A0A284QWY5"/>
<sequence length="272" mass="30953">MTENAVRLELAREEKSISSVEIHHDVSPSEFMAQGLQLEEAQVRLQHDIDTLGPHSTDLQCSKVQAQANHIQHKIKAWIDVQKVYMPKTALLRARDDDCHAVGKDIQPSKIPLYLPSTALRLNAIDLMMQKAIIDDERHLHLAQANDTLALLHDHLLLKSYLMMWQQLFSQGQHHGTKANTLIHRVNEKIAADIARYQRTYVAIETLSVKLNWFEWQGILQSLKEEHRAIAIWHGFGKLIFKVDRKASRKRCELSGASLGLEPSSGKKNANC</sequence>
<dbReference type="EMBL" id="FUEG01000003">
    <property type="protein sequence ID" value="SJL00980.1"/>
    <property type="molecule type" value="Genomic_DNA"/>
</dbReference>